<evidence type="ECO:0000313" key="5">
    <source>
        <dbReference type="EMBL" id="EFC41221.1"/>
    </source>
</evidence>
<dbReference type="EMBL" id="GG738887">
    <property type="protein sequence ID" value="EFC41221.1"/>
    <property type="molecule type" value="Genomic_DNA"/>
</dbReference>
<reference evidence="5 6" key="1">
    <citation type="journal article" date="2010" name="Cell">
        <title>The genome of Naegleria gruberi illuminates early eukaryotic versatility.</title>
        <authorList>
            <person name="Fritz-Laylin L.K."/>
            <person name="Prochnik S.E."/>
            <person name="Ginger M.L."/>
            <person name="Dacks J.B."/>
            <person name="Carpenter M.L."/>
            <person name="Field M.C."/>
            <person name="Kuo A."/>
            <person name="Paredez A."/>
            <person name="Chapman J."/>
            <person name="Pham J."/>
            <person name="Shu S."/>
            <person name="Neupane R."/>
            <person name="Cipriano M."/>
            <person name="Mancuso J."/>
            <person name="Tu H."/>
            <person name="Salamov A."/>
            <person name="Lindquist E."/>
            <person name="Shapiro H."/>
            <person name="Lucas S."/>
            <person name="Grigoriev I.V."/>
            <person name="Cande W.Z."/>
            <person name="Fulton C."/>
            <person name="Rokhsar D.S."/>
            <person name="Dawson S.C."/>
        </authorList>
    </citation>
    <scope>NUCLEOTIDE SEQUENCE [LARGE SCALE GENOMIC DNA]</scope>
    <source>
        <strain evidence="5 6">NEG-M</strain>
    </source>
</reference>
<dbReference type="PANTHER" id="PTHR11129:SF3">
    <property type="entry name" value="PROTEIN PRENYLTRANSFERASE ALPHA SUBUNIT REPEAT-CONTAINING PROTEIN 1"/>
    <property type="match status" value="1"/>
</dbReference>
<evidence type="ECO:0000256" key="4">
    <source>
        <dbReference type="ARBA" id="ARBA00022737"/>
    </source>
</evidence>
<dbReference type="InParanoid" id="D2VPJ8"/>
<keyword evidence="4" id="KW-0677">Repeat</keyword>
<dbReference type="Pfam" id="PF01239">
    <property type="entry name" value="PPTA"/>
    <property type="match status" value="2"/>
</dbReference>
<dbReference type="Proteomes" id="UP000006671">
    <property type="component" value="Unassembled WGS sequence"/>
</dbReference>
<keyword evidence="6" id="KW-1185">Reference proteome</keyword>
<dbReference type="KEGG" id="ngr:NAEGRDRAFT_70885"/>
<dbReference type="AlphaFoldDB" id="D2VPJ8"/>
<proteinExistence type="inferred from homology"/>
<dbReference type="RefSeq" id="XP_002673965.1">
    <property type="nucleotide sequence ID" value="XM_002673919.1"/>
</dbReference>
<sequence length="363" mass="43153">MLKITRAILLINADCFTAWSRRKEYLTNNKDNRDIVLKELKFLNLVATKHPKSCDSWEHRSWIIRNLIFNNGKFFSDRDEFLEFFNNEISNCEKTVTIYPRNYYSWSYRQQLVNMLMSCDFLPSKEEVNSIRVNLLKSKLEDLFNWLKRNVSDHSCVNHIIILMKSYKRALLDLGNEKEIPYFLIYSLKLFYYSQYLIIFFPGHESLWVLRRYLWIYLIDNSDLFEKYFTDETLGEIMDQLIEIAMDQFKHSSIDIYPYEPIQLSSELLLIQRCINDQDVMVGSSSQIRHALINTHHVVKYMQKFSEKHSHEGLIVRNFISGDLQLEETNNNEQSNKVSESIQRCLSNITTIIRESFGHAGIQ</sequence>
<dbReference type="GO" id="GO:0005737">
    <property type="term" value="C:cytoplasm"/>
    <property type="evidence" value="ECO:0007669"/>
    <property type="project" value="TreeGrafter"/>
</dbReference>
<dbReference type="GeneID" id="8855003"/>
<name>D2VPJ8_NAEGR</name>
<dbReference type="SUPFAM" id="SSF48439">
    <property type="entry name" value="Protein prenylyltransferase"/>
    <property type="match status" value="1"/>
</dbReference>
<dbReference type="OMA" id="LIQRCIN"/>
<gene>
    <name evidence="5" type="ORF">NAEGRDRAFT_70885</name>
</gene>
<keyword evidence="3" id="KW-0808">Transferase</keyword>
<keyword evidence="2" id="KW-0637">Prenyltransferase</keyword>
<evidence type="ECO:0000256" key="3">
    <source>
        <dbReference type="ARBA" id="ARBA00022679"/>
    </source>
</evidence>
<evidence type="ECO:0000256" key="2">
    <source>
        <dbReference type="ARBA" id="ARBA00022602"/>
    </source>
</evidence>
<dbReference type="InterPro" id="IPR002088">
    <property type="entry name" value="Prenyl_trans_a"/>
</dbReference>
<evidence type="ECO:0000313" key="6">
    <source>
        <dbReference type="Proteomes" id="UP000006671"/>
    </source>
</evidence>
<dbReference type="GO" id="GO:0008318">
    <property type="term" value="F:protein prenyltransferase activity"/>
    <property type="evidence" value="ECO:0007669"/>
    <property type="project" value="InterPro"/>
</dbReference>
<dbReference type="VEuPathDB" id="AmoebaDB:NAEGRDRAFT_70885"/>
<protein>
    <submittedName>
        <fullName evidence="5">Predicted protein</fullName>
    </submittedName>
</protein>
<evidence type="ECO:0000256" key="1">
    <source>
        <dbReference type="ARBA" id="ARBA00006734"/>
    </source>
</evidence>
<dbReference type="OrthoDB" id="1924260at2759"/>
<dbReference type="Gene3D" id="1.25.40.120">
    <property type="entry name" value="Protein prenylyltransferase"/>
    <property type="match status" value="1"/>
</dbReference>
<dbReference type="STRING" id="5762.D2VPJ8"/>
<dbReference type="PANTHER" id="PTHR11129">
    <property type="entry name" value="PROTEIN FARNESYLTRANSFERASE ALPHA SUBUNIT/RAB GERANYLGERANYL TRANSFERASE ALPHA SUBUNIT"/>
    <property type="match status" value="1"/>
</dbReference>
<dbReference type="eggNOG" id="KOG0529">
    <property type="taxonomic scope" value="Eukaryota"/>
</dbReference>
<comment type="similarity">
    <text evidence="1">Belongs to the protein prenyltransferase subunit alpha family.</text>
</comment>
<accession>D2VPJ8</accession>
<organism evidence="6">
    <name type="scientific">Naegleria gruberi</name>
    <name type="common">Amoeba</name>
    <dbReference type="NCBI Taxonomy" id="5762"/>
    <lineage>
        <taxon>Eukaryota</taxon>
        <taxon>Discoba</taxon>
        <taxon>Heterolobosea</taxon>
        <taxon>Tetramitia</taxon>
        <taxon>Eutetramitia</taxon>
        <taxon>Vahlkampfiidae</taxon>
        <taxon>Naegleria</taxon>
    </lineage>
</organism>